<feature type="domain" description="DUF2281" evidence="1">
    <location>
        <begin position="11"/>
        <end position="41"/>
    </location>
</feature>
<dbReference type="RefSeq" id="WP_190672641.1">
    <property type="nucleotide sequence ID" value="NZ_JACJTB010000064.1"/>
</dbReference>
<reference evidence="2 3" key="1">
    <citation type="journal article" date="2020" name="ISME J.">
        <title>Comparative genomics reveals insights into cyanobacterial evolution and habitat adaptation.</title>
        <authorList>
            <person name="Chen M.Y."/>
            <person name="Teng W.K."/>
            <person name="Zhao L."/>
            <person name="Hu C.X."/>
            <person name="Zhou Y.K."/>
            <person name="Han B.P."/>
            <person name="Song L.R."/>
            <person name="Shu W.S."/>
        </authorList>
    </citation>
    <scope>NUCLEOTIDE SEQUENCE [LARGE SCALE GENOMIC DNA]</scope>
    <source>
        <strain evidence="2 3">FACHB-130</strain>
    </source>
</reference>
<dbReference type="Pfam" id="PF10047">
    <property type="entry name" value="DUF2281"/>
    <property type="match status" value="1"/>
</dbReference>
<evidence type="ECO:0000313" key="2">
    <source>
        <dbReference type="EMBL" id="MBD2598246.1"/>
    </source>
</evidence>
<organism evidence="2 3">
    <name type="scientific">Nostoc spongiaeforme FACHB-130</name>
    <dbReference type="NCBI Taxonomy" id="1357510"/>
    <lineage>
        <taxon>Bacteria</taxon>
        <taxon>Bacillati</taxon>
        <taxon>Cyanobacteriota</taxon>
        <taxon>Cyanophyceae</taxon>
        <taxon>Nostocales</taxon>
        <taxon>Nostocaceae</taxon>
        <taxon>Nostoc</taxon>
    </lineage>
</organism>
<dbReference type="InterPro" id="IPR018739">
    <property type="entry name" value="DUF2281"/>
</dbReference>
<proteinExistence type="predicted"/>
<dbReference type="EMBL" id="JACJTB010000064">
    <property type="protein sequence ID" value="MBD2598246.1"/>
    <property type="molecule type" value="Genomic_DNA"/>
</dbReference>
<evidence type="ECO:0000259" key="1">
    <source>
        <dbReference type="Pfam" id="PF10047"/>
    </source>
</evidence>
<accession>A0ABR8G519</accession>
<gene>
    <name evidence="2" type="ORF">H6G74_28555</name>
</gene>
<name>A0ABR8G519_9NOSO</name>
<evidence type="ECO:0000313" key="3">
    <source>
        <dbReference type="Proteomes" id="UP000603457"/>
    </source>
</evidence>
<comment type="caution">
    <text evidence="2">The sequence shown here is derived from an EMBL/GenBank/DDBJ whole genome shotgun (WGS) entry which is preliminary data.</text>
</comment>
<sequence>MSDTIDIEQAILESLRSLSHDKQQEVLDFVEFLVQKTANQKHLVNEAVSKPQKRLSLQEIARLPIAERHKILEPFIAATAEDFLTDTELTEFSVLDGEDWEIEDD</sequence>
<dbReference type="Proteomes" id="UP000603457">
    <property type="component" value="Unassembled WGS sequence"/>
</dbReference>
<protein>
    <submittedName>
        <fullName evidence="2">DUF2281 domain-containing protein</fullName>
    </submittedName>
</protein>
<keyword evidence="3" id="KW-1185">Reference proteome</keyword>